<dbReference type="Gene3D" id="1.10.220.60">
    <property type="entry name" value="GRIP domain"/>
    <property type="match status" value="1"/>
</dbReference>
<reference evidence="11" key="1">
    <citation type="submission" date="2016-06" db="UniProtKB">
        <authorList>
            <consortium name="WormBaseParasite"/>
        </authorList>
    </citation>
    <scope>IDENTIFICATION</scope>
</reference>
<feature type="coiled-coil region" evidence="6">
    <location>
        <begin position="171"/>
        <end position="198"/>
    </location>
</feature>
<proteinExistence type="predicted"/>
<evidence type="ECO:0000256" key="6">
    <source>
        <dbReference type="SAM" id="Coils"/>
    </source>
</evidence>
<evidence type="ECO:0000256" key="7">
    <source>
        <dbReference type="SAM" id="MobiDB-lite"/>
    </source>
</evidence>
<dbReference type="SMART" id="SM00755">
    <property type="entry name" value="Grip"/>
    <property type="match status" value="1"/>
</dbReference>
<accession>A0A183J9W7</accession>
<evidence type="ECO:0000259" key="8">
    <source>
        <dbReference type="PROSITE" id="PS50913"/>
    </source>
</evidence>
<keyword evidence="3" id="KW-0963">Cytoplasm</keyword>
<dbReference type="OrthoDB" id="9898580at2759"/>
<organism evidence="11">
    <name type="scientific">Soboliphyme baturini</name>
    <dbReference type="NCBI Taxonomy" id="241478"/>
    <lineage>
        <taxon>Eukaryota</taxon>
        <taxon>Metazoa</taxon>
        <taxon>Ecdysozoa</taxon>
        <taxon>Nematoda</taxon>
        <taxon>Enoplea</taxon>
        <taxon>Dorylaimia</taxon>
        <taxon>Dioctophymatida</taxon>
        <taxon>Dioctophymatoidea</taxon>
        <taxon>Soboliphymatidae</taxon>
        <taxon>Soboliphyme</taxon>
    </lineage>
</organism>
<dbReference type="PANTHER" id="PTHR23157">
    <property type="entry name" value="GRIP AND COILED-COIL DOMAIN-CONTAINING PROTEIN 1"/>
    <property type="match status" value="1"/>
</dbReference>
<keyword evidence="4 6" id="KW-0175">Coiled coil</keyword>
<dbReference type="InterPro" id="IPR051952">
    <property type="entry name" value="Golgi-autophagy_related"/>
</dbReference>
<evidence type="ECO:0000256" key="4">
    <source>
        <dbReference type="ARBA" id="ARBA00023054"/>
    </source>
</evidence>
<dbReference type="EMBL" id="UZAM01018438">
    <property type="protein sequence ID" value="VDP50678.1"/>
    <property type="molecule type" value="Genomic_DNA"/>
</dbReference>
<evidence type="ECO:0000256" key="2">
    <source>
        <dbReference type="ARBA" id="ARBA00004496"/>
    </source>
</evidence>
<evidence type="ECO:0000313" key="9">
    <source>
        <dbReference type="EMBL" id="VDP50678.1"/>
    </source>
</evidence>
<feature type="domain" description="GRIP" evidence="8">
    <location>
        <begin position="194"/>
        <end position="244"/>
    </location>
</feature>
<comment type="subcellular location">
    <subcellularLocation>
        <location evidence="2">Cytoplasm</location>
    </subcellularLocation>
    <subcellularLocation>
        <location evidence="1">Endomembrane system</location>
        <topology evidence="1">Peripheral membrane protein</topology>
    </subcellularLocation>
</comment>
<evidence type="ECO:0000256" key="5">
    <source>
        <dbReference type="ARBA" id="ARBA00023136"/>
    </source>
</evidence>
<dbReference type="PANTHER" id="PTHR23157:SF25">
    <property type="entry name" value="GRIP AND COILED-COIL DOMAIN-CONTAINING PROTEIN 1"/>
    <property type="match status" value="1"/>
</dbReference>
<evidence type="ECO:0000256" key="1">
    <source>
        <dbReference type="ARBA" id="ARBA00004184"/>
    </source>
</evidence>
<keyword evidence="5" id="KW-0472">Membrane</keyword>
<dbReference type="InterPro" id="IPR000237">
    <property type="entry name" value="GRIP_dom"/>
</dbReference>
<reference evidence="9 10" key="2">
    <citation type="submission" date="2018-11" db="EMBL/GenBank/DDBJ databases">
        <authorList>
            <consortium name="Pathogen Informatics"/>
        </authorList>
    </citation>
    <scope>NUCLEOTIDE SEQUENCE [LARGE SCALE GENOMIC DNA]</scope>
</reference>
<name>A0A183J9W7_9BILA</name>
<dbReference type="Proteomes" id="UP000270296">
    <property type="component" value="Unassembled WGS sequence"/>
</dbReference>
<feature type="compositionally biased region" description="Polar residues" evidence="7">
    <location>
        <begin position="108"/>
        <end position="124"/>
    </location>
</feature>
<sequence>MVSELQTKLVRIQEEKRRAETHFTQLIEEFERTLNELKSYHSETIKKKEEECVRKIFDLENELQKQRERTLDIILEKDKELELMREILRARSRSSVNSSTSNGYAGQESPNIAFNLTPRSSSPFTGDRGGSSLIAQYETVINDAEVSRLRAELREVKDQLCEFKRSSMMLNLEKSEKVEAQKQEIMNLRIRLARSRHDTNLEYLKNVLLRFVSSESSTDRQHMVKALAALLKLSQSEVCRLQKCSFRQK</sequence>
<feature type="region of interest" description="Disordered" evidence="7">
    <location>
        <begin position="96"/>
        <end position="128"/>
    </location>
</feature>
<keyword evidence="10" id="KW-1185">Reference proteome</keyword>
<evidence type="ECO:0000313" key="11">
    <source>
        <dbReference type="WBParaSite" id="SBAD_0001307501-mRNA-1"/>
    </source>
</evidence>
<dbReference type="AlphaFoldDB" id="A0A183J9W7"/>
<feature type="coiled-coil region" evidence="6">
    <location>
        <begin position="2"/>
        <end position="69"/>
    </location>
</feature>
<dbReference type="PROSITE" id="PS50913">
    <property type="entry name" value="GRIP"/>
    <property type="match status" value="1"/>
</dbReference>
<protein>
    <submittedName>
        <fullName evidence="11">GRIP domain-containing protein</fullName>
    </submittedName>
</protein>
<gene>
    <name evidence="9" type="ORF">SBAD_LOCUS12665</name>
</gene>
<dbReference type="WBParaSite" id="SBAD_0001307501-mRNA-1">
    <property type="protein sequence ID" value="SBAD_0001307501-mRNA-1"/>
    <property type="gene ID" value="SBAD_0001307501"/>
</dbReference>
<dbReference type="Pfam" id="PF01465">
    <property type="entry name" value="GRIP"/>
    <property type="match status" value="1"/>
</dbReference>
<dbReference type="GO" id="GO:0005794">
    <property type="term" value="C:Golgi apparatus"/>
    <property type="evidence" value="ECO:0007669"/>
    <property type="project" value="TreeGrafter"/>
</dbReference>
<evidence type="ECO:0000256" key="3">
    <source>
        <dbReference type="ARBA" id="ARBA00022490"/>
    </source>
</evidence>
<evidence type="ECO:0000313" key="10">
    <source>
        <dbReference type="Proteomes" id="UP000270296"/>
    </source>
</evidence>